<organism evidence="1 2">
    <name type="scientific">Punica granatum</name>
    <name type="common">Pomegranate</name>
    <dbReference type="NCBI Taxonomy" id="22663"/>
    <lineage>
        <taxon>Eukaryota</taxon>
        <taxon>Viridiplantae</taxon>
        <taxon>Streptophyta</taxon>
        <taxon>Embryophyta</taxon>
        <taxon>Tracheophyta</taxon>
        <taxon>Spermatophyta</taxon>
        <taxon>Magnoliopsida</taxon>
        <taxon>eudicotyledons</taxon>
        <taxon>Gunneridae</taxon>
        <taxon>Pentapetalae</taxon>
        <taxon>rosids</taxon>
        <taxon>malvids</taxon>
        <taxon>Myrtales</taxon>
        <taxon>Lythraceae</taxon>
        <taxon>Punica</taxon>
    </lineage>
</organism>
<keyword evidence="2" id="KW-1185">Reference proteome</keyword>
<comment type="caution">
    <text evidence="1">The sequence shown here is derived from an EMBL/GenBank/DDBJ whole genome shotgun (WGS) entry which is preliminary data.</text>
</comment>
<dbReference type="STRING" id="22663.A0A2I0LCL7"/>
<dbReference type="GeneID" id="116189292"/>
<dbReference type="PANTHER" id="PTHR31267:SF7">
    <property type="entry name" value="DENTIN SIALOPHOSPHOPROTEIN-LIKE PROTEIN"/>
    <property type="match status" value="1"/>
</dbReference>
<evidence type="ECO:0000313" key="2">
    <source>
        <dbReference type="Proteomes" id="UP000233551"/>
    </source>
</evidence>
<dbReference type="PANTHER" id="PTHR31267">
    <property type="entry name" value="DENTIN SIALOPHOSPHOPROTEIN-LIKE PROTEIN"/>
    <property type="match status" value="1"/>
</dbReference>
<proteinExistence type="predicted"/>
<name>A0A2I0LCL7_PUNGR</name>
<dbReference type="OrthoDB" id="1630099at2759"/>
<evidence type="ECO:0000313" key="1">
    <source>
        <dbReference type="EMBL" id="PKI77946.1"/>
    </source>
</evidence>
<accession>A0A2I0LCL7</accession>
<dbReference type="EMBL" id="PGOL01000065">
    <property type="protein sequence ID" value="PKI77946.1"/>
    <property type="molecule type" value="Genomic_DNA"/>
</dbReference>
<reference evidence="1 2" key="1">
    <citation type="submission" date="2017-11" db="EMBL/GenBank/DDBJ databases">
        <title>De-novo sequencing of pomegranate (Punica granatum L.) genome.</title>
        <authorList>
            <person name="Akparov Z."/>
            <person name="Amiraslanov A."/>
            <person name="Hajiyeva S."/>
            <person name="Abbasov M."/>
            <person name="Kaur K."/>
            <person name="Hamwieh A."/>
            <person name="Solovyev V."/>
            <person name="Salamov A."/>
            <person name="Braich B."/>
            <person name="Kosarev P."/>
            <person name="Mahmoud A."/>
            <person name="Hajiyev E."/>
            <person name="Babayeva S."/>
            <person name="Izzatullayeva V."/>
            <person name="Mammadov A."/>
            <person name="Mammadov A."/>
            <person name="Sharifova S."/>
            <person name="Ojaghi J."/>
            <person name="Eynullazada K."/>
            <person name="Bayramov B."/>
            <person name="Abdulazimova A."/>
            <person name="Shahmuradov I."/>
        </authorList>
    </citation>
    <scope>NUCLEOTIDE SEQUENCE [LARGE SCALE GENOMIC DNA]</scope>
    <source>
        <strain evidence="2">cv. AG2017</strain>
        <tissue evidence="1">Leaf</tissue>
    </source>
</reference>
<sequence length="1665" mass="180098">MPGNGVGDRVHNSFDQENLSQGQHHFKAVDKNWPGLSNNIWVGSQTQNGFPLISNLKNYSVPQSANIESGHGIPSYQAVNGLNSAQPNLRSEVAGSQFQNQQTALNGFMQGHAAARQYEANFLGMDVDSYQNNVTSKGLSILESHHGNGPDFQKKDFGRFPNVQPPVSVNAFGGQEQMGGQHPALLQSLQRQQSGIGDMQLLQQQMILRQLQDTQRQQLQQQGIWQQNAPINLLSTLANQSAANHSPALLNGIPVHDSSNKSWPELFANNPNRQQLSSSAVMQGSSSGFELSSEQNQALRTMGLVHQQCDQSLYGVPVPVSRDNLSQTSQIQSENPAGEQISSFGNAFSRNQHAAPSDHDTKDGPLVSRQVGSAAAYNSTGGFESSNLRQVLSSQRNVSVQEFPGKRELTGLSATAQEKSQNVATLDPAEEKILFGSDDNLWEAFGGEMNVGLGGLNMSEGSGSFGGIPSLQSGSWSALMQSALAETSSVETGQQEEWSGLSFRSTEPPTGHQQPSTFNSGGKQERQAIWDESNMRANSGFVGAPSHQLEHKASHERSENFRSDSSPRYMQDFSEGNKRLEPSMLSKSSTDGIRVGGKVDNSSNADKRQYSSGTWTHQQSMSSFDARAQLDDRANGWNRIDSRVPSEGATLKTHSSDMGLQPSQSGSHNRQAHEIHGSTAGRTDSFHGLGGTMLHRQDSSSNAAVNSSNSRGFQESTQWLQNNQSFNLWRQVDSSANSRGKGHHSDKGSKMLESPGNGDVHERQNSNKRENSSGSFPSNVSRHASPGLVQENACTDGSYSHSLHGSKENSSGRAVQRPAGFPKFQYHPMGDLDVDVDSSRGAKGGASPQVSIQQVFNKFSPVGGSGGSHSTNRSAQPSQNMLELLHKLDQSKEREAASHFSSSDRNDAHEAETSDGSVGQLQRNQSPVSQGFGLQLGPPSQRLQNPDRAFISQSSSQTPSSRISSGRSEVGHMPLASTPSNRSLSSWKETYEGENTNHISGASEQINDKSSMGFISGFPFSRSHLQNQRDAGRALPGQSINPALHRLASHSKVIENSSEGILPSQSALPSVPENSVNTSRGSNASIAEGAQTGIRAHTGHLPQHSLESEAASMSRPSLVPSVPQQSVFSGGLSTTLPGSTVSGLLKPPVPANDNDVQKGVGGVAELSASVSFKPPESSRTAEAAQSTLQGKVSSVNHVSDASLTHTVQNSIPHQNYSLLHQMQAMKNAEVDPSDRNSKRFMGPESGIDSQTAPLGGNQLSHVHSAAAGDASTLHPSLPGGETKTFNLSGKQGDNWDASPASLHLDAIRNSGISHSSSNYEAFLRREHSQAPTWVGQPGTLRNGQVLQVLDAQRMAAIKHMEQAQLVQKPADSLRVHEPANQFQADSDASPPVTTGYRWLPTSARTENISSQQSVPPEVTDQSLLRKQKKRKIPAPEVQAWHKEVMTSARLHSASTTEIEWARAANRLVQKMEDETETNEDGLPSLRPRKRLILTTQLMQQLLRPPPAPFLAGDARSHYENVTYCVSKLALGDACQAIHYSSHDPSMPNSSEKVLQEKPKVSKKSDNEDIAKAMEDLLGRTKKFENELLRLDQRSSMVDLRVELQDIERFSIINRFAKFHGRSQSDGSGAPSSDPMAYASRPVPQRYVIALPMPRNPPDRVQCLSL</sequence>
<dbReference type="Proteomes" id="UP000233551">
    <property type="component" value="Unassembled WGS sequence"/>
</dbReference>
<protein>
    <submittedName>
        <fullName evidence="1">Uncharacterized protein</fullName>
    </submittedName>
</protein>
<gene>
    <name evidence="1" type="ORF">CRG98_001566</name>
</gene>